<keyword evidence="3" id="KW-1185">Reference proteome</keyword>
<feature type="compositionally biased region" description="Basic and acidic residues" evidence="1">
    <location>
        <begin position="83"/>
        <end position="92"/>
    </location>
</feature>
<evidence type="ECO:0000256" key="1">
    <source>
        <dbReference type="SAM" id="MobiDB-lite"/>
    </source>
</evidence>
<comment type="caution">
    <text evidence="2">The sequence shown here is derived from an EMBL/GenBank/DDBJ whole genome shotgun (WGS) entry which is preliminary data.</text>
</comment>
<dbReference type="AlphaFoldDB" id="A0A9N7VXK2"/>
<name>A0A9N7VXK2_PLEPL</name>
<evidence type="ECO:0000313" key="3">
    <source>
        <dbReference type="Proteomes" id="UP001153269"/>
    </source>
</evidence>
<proteinExistence type="predicted"/>
<accession>A0A9N7VXK2</accession>
<feature type="compositionally biased region" description="Polar residues" evidence="1">
    <location>
        <begin position="1"/>
        <end position="12"/>
    </location>
</feature>
<evidence type="ECO:0000313" key="2">
    <source>
        <dbReference type="EMBL" id="CAB1456085.1"/>
    </source>
</evidence>
<dbReference type="Proteomes" id="UP001153269">
    <property type="component" value="Unassembled WGS sequence"/>
</dbReference>
<feature type="region of interest" description="Disordered" evidence="1">
    <location>
        <begin position="1"/>
        <end position="37"/>
    </location>
</feature>
<sequence>MSPISSGPQLHASNLRAHKPPRAPRTERSAGTALAGRWSLQPRGLQRANTRLRGNLLLEEQPQNTDWFMEASVPSGLCCSELTGDRRRDGSPRRRHTGR</sequence>
<organism evidence="2 3">
    <name type="scientific">Pleuronectes platessa</name>
    <name type="common">European plaice</name>
    <dbReference type="NCBI Taxonomy" id="8262"/>
    <lineage>
        <taxon>Eukaryota</taxon>
        <taxon>Metazoa</taxon>
        <taxon>Chordata</taxon>
        <taxon>Craniata</taxon>
        <taxon>Vertebrata</taxon>
        <taxon>Euteleostomi</taxon>
        <taxon>Actinopterygii</taxon>
        <taxon>Neopterygii</taxon>
        <taxon>Teleostei</taxon>
        <taxon>Neoteleostei</taxon>
        <taxon>Acanthomorphata</taxon>
        <taxon>Carangaria</taxon>
        <taxon>Pleuronectiformes</taxon>
        <taxon>Pleuronectoidei</taxon>
        <taxon>Pleuronectidae</taxon>
        <taxon>Pleuronectes</taxon>
    </lineage>
</organism>
<reference evidence="2" key="1">
    <citation type="submission" date="2020-03" db="EMBL/GenBank/DDBJ databases">
        <authorList>
            <person name="Weist P."/>
        </authorList>
    </citation>
    <scope>NUCLEOTIDE SEQUENCE</scope>
</reference>
<dbReference type="EMBL" id="CADEAL010004285">
    <property type="protein sequence ID" value="CAB1456085.1"/>
    <property type="molecule type" value="Genomic_DNA"/>
</dbReference>
<feature type="region of interest" description="Disordered" evidence="1">
    <location>
        <begin position="79"/>
        <end position="99"/>
    </location>
</feature>
<protein>
    <submittedName>
        <fullName evidence="2">Uncharacterized protein</fullName>
    </submittedName>
</protein>
<gene>
    <name evidence="2" type="ORF">PLEPLA_LOCUS43866</name>
</gene>